<feature type="region of interest" description="Disordered" evidence="1">
    <location>
        <begin position="225"/>
        <end position="267"/>
    </location>
</feature>
<evidence type="ECO:0000313" key="2">
    <source>
        <dbReference type="EMBL" id="GAX22007.1"/>
    </source>
</evidence>
<feature type="compositionally biased region" description="Acidic residues" evidence="1">
    <location>
        <begin position="177"/>
        <end position="205"/>
    </location>
</feature>
<proteinExistence type="predicted"/>
<reference evidence="2 3" key="1">
    <citation type="journal article" date="2015" name="Plant Cell">
        <title>Oil accumulation by the oleaginous diatom Fistulifera solaris as revealed by the genome and transcriptome.</title>
        <authorList>
            <person name="Tanaka T."/>
            <person name="Maeda Y."/>
            <person name="Veluchamy A."/>
            <person name="Tanaka M."/>
            <person name="Abida H."/>
            <person name="Marechal E."/>
            <person name="Bowler C."/>
            <person name="Muto M."/>
            <person name="Sunaga Y."/>
            <person name="Tanaka M."/>
            <person name="Yoshino T."/>
            <person name="Taniguchi T."/>
            <person name="Fukuda Y."/>
            <person name="Nemoto M."/>
            <person name="Matsumoto M."/>
            <person name="Wong P.S."/>
            <person name="Aburatani S."/>
            <person name="Fujibuchi W."/>
        </authorList>
    </citation>
    <scope>NUCLEOTIDE SEQUENCE [LARGE SCALE GENOMIC DNA]</scope>
    <source>
        <strain evidence="2 3">JPCC DA0580</strain>
    </source>
</reference>
<dbReference type="EMBL" id="BDSP01000177">
    <property type="protein sequence ID" value="GAX22007.1"/>
    <property type="molecule type" value="Genomic_DNA"/>
</dbReference>
<comment type="caution">
    <text evidence="2">The sequence shown here is derived from an EMBL/GenBank/DDBJ whole genome shotgun (WGS) entry which is preliminary data.</text>
</comment>
<dbReference type="AlphaFoldDB" id="A0A1Z5K6Y7"/>
<protein>
    <submittedName>
        <fullName evidence="2">Uncharacterized protein</fullName>
    </submittedName>
</protein>
<feature type="region of interest" description="Disordered" evidence="1">
    <location>
        <begin position="175"/>
        <end position="208"/>
    </location>
</feature>
<evidence type="ECO:0000313" key="3">
    <source>
        <dbReference type="Proteomes" id="UP000198406"/>
    </source>
</evidence>
<name>A0A1Z5K6Y7_FISSO</name>
<keyword evidence="3" id="KW-1185">Reference proteome</keyword>
<organism evidence="2 3">
    <name type="scientific">Fistulifera solaris</name>
    <name type="common">Oleaginous diatom</name>
    <dbReference type="NCBI Taxonomy" id="1519565"/>
    <lineage>
        <taxon>Eukaryota</taxon>
        <taxon>Sar</taxon>
        <taxon>Stramenopiles</taxon>
        <taxon>Ochrophyta</taxon>
        <taxon>Bacillariophyta</taxon>
        <taxon>Bacillariophyceae</taxon>
        <taxon>Bacillariophycidae</taxon>
        <taxon>Naviculales</taxon>
        <taxon>Naviculaceae</taxon>
        <taxon>Fistulifera</taxon>
    </lineage>
</organism>
<dbReference type="InParanoid" id="A0A1Z5K6Y7"/>
<evidence type="ECO:0000256" key="1">
    <source>
        <dbReference type="SAM" id="MobiDB-lite"/>
    </source>
</evidence>
<gene>
    <name evidence="2" type="ORF">FisN_6Hu253</name>
</gene>
<accession>A0A1Z5K6Y7</accession>
<feature type="compositionally biased region" description="Acidic residues" evidence="1">
    <location>
        <begin position="239"/>
        <end position="267"/>
    </location>
</feature>
<dbReference type="Proteomes" id="UP000198406">
    <property type="component" value="Unassembled WGS sequence"/>
</dbReference>
<sequence length="267" mass="30486">MAAKKPEEDYEPFKCTPNMAKICRFLITEHADLVRKQVRGHGRLPIHKLAHRCNRTLVQQMTILLLKSFPECVQVLTDKRVPSLLSIPFIQQVHPLIVNELEIDEEASLLAQMVRNFETAAYLSKHSSSNSSLLDSVVDVFSSWSNVRVSDDLSAQKRHTQLKIAITCRLMKGNDVSNDEWEDDDDDFDESSSESESEEEDDYYDEYNRSAGDYIFEKVFFGGIRDGDDWDSDSRCRSEDEEGNDSDEESESSSTGEEEEGDPDETH</sequence>